<dbReference type="HAMAP" id="MF_00163">
    <property type="entry name" value="Pep_deformylase"/>
    <property type="match status" value="1"/>
</dbReference>
<gene>
    <name evidence="3" type="ORF">PPRIM_AZ9-3.1.T0950080</name>
</gene>
<dbReference type="AlphaFoldDB" id="A0A8S1NQD9"/>
<dbReference type="OMA" id="QVEWEEC"/>
<dbReference type="PANTHER" id="PTHR10458:SF22">
    <property type="entry name" value="PEPTIDE DEFORMYLASE"/>
    <property type="match status" value="1"/>
</dbReference>
<organism evidence="3 4">
    <name type="scientific">Paramecium primaurelia</name>
    <dbReference type="NCBI Taxonomy" id="5886"/>
    <lineage>
        <taxon>Eukaryota</taxon>
        <taxon>Sar</taxon>
        <taxon>Alveolata</taxon>
        <taxon>Ciliophora</taxon>
        <taxon>Intramacronucleata</taxon>
        <taxon>Oligohymenophorea</taxon>
        <taxon>Peniculida</taxon>
        <taxon>Parameciidae</taxon>
        <taxon>Paramecium</taxon>
    </lineage>
</organism>
<dbReference type="Pfam" id="PF01327">
    <property type="entry name" value="Pep_deformylase"/>
    <property type="match status" value="1"/>
</dbReference>
<dbReference type="EC" id="3.5.1.88" evidence="1"/>
<protein>
    <recommendedName>
        <fullName evidence="1">Peptide deformylase</fullName>
        <ecNumber evidence="1">3.5.1.88</ecNumber>
    </recommendedName>
</protein>
<comment type="function">
    <text evidence="1">Removes the formyl group from the N-terminal Met of newly synthesized proteins.</text>
</comment>
<reference evidence="3" key="1">
    <citation type="submission" date="2021-01" db="EMBL/GenBank/DDBJ databases">
        <authorList>
            <consortium name="Genoscope - CEA"/>
            <person name="William W."/>
        </authorList>
    </citation>
    <scope>NUCLEOTIDE SEQUENCE</scope>
</reference>
<keyword evidence="2" id="KW-0175">Coiled coil</keyword>
<evidence type="ECO:0000313" key="4">
    <source>
        <dbReference type="Proteomes" id="UP000688137"/>
    </source>
</evidence>
<dbReference type="GO" id="GO:0046872">
    <property type="term" value="F:metal ion binding"/>
    <property type="evidence" value="ECO:0007669"/>
    <property type="project" value="UniProtKB-KW"/>
</dbReference>
<accession>A0A8S1NQD9</accession>
<proteinExistence type="inferred from homology"/>
<dbReference type="PANTHER" id="PTHR10458">
    <property type="entry name" value="PEPTIDE DEFORMYLASE"/>
    <property type="match status" value="1"/>
</dbReference>
<evidence type="ECO:0000256" key="1">
    <source>
        <dbReference type="RuleBase" id="RU362111"/>
    </source>
</evidence>
<keyword evidence="1" id="KW-0648">Protein biosynthesis</keyword>
<comment type="catalytic activity">
    <reaction evidence="1">
        <text>N-terminal N-formyl-L-methionyl-[peptide] + H2O = N-terminal L-methionyl-[peptide] + formate</text>
        <dbReference type="Rhea" id="RHEA:24420"/>
        <dbReference type="Rhea" id="RHEA-COMP:10639"/>
        <dbReference type="Rhea" id="RHEA-COMP:10640"/>
        <dbReference type="ChEBI" id="CHEBI:15377"/>
        <dbReference type="ChEBI" id="CHEBI:15740"/>
        <dbReference type="ChEBI" id="CHEBI:49298"/>
        <dbReference type="ChEBI" id="CHEBI:64731"/>
        <dbReference type="EC" id="3.5.1.88"/>
    </reaction>
</comment>
<dbReference type="GO" id="GO:0006412">
    <property type="term" value="P:translation"/>
    <property type="evidence" value="ECO:0007669"/>
    <property type="project" value="UniProtKB-KW"/>
</dbReference>
<keyword evidence="4" id="KW-1185">Reference proteome</keyword>
<name>A0A8S1NQD9_PARPR</name>
<feature type="coiled-coil region" evidence="2">
    <location>
        <begin position="186"/>
        <end position="213"/>
    </location>
</feature>
<comment type="similarity">
    <text evidence="1">Belongs to the polypeptide deformylase family.</text>
</comment>
<dbReference type="EMBL" id="CAJJDM010000098">
    <property type="protein sequence ID" value="CAD8094260.1"/>
    <property type="molecule type" value="Genomic_DNA"/>
</dbReference>
<sequence>MKFADKLIQQQNPTAQVYKILKIGDKDYQKLSQRAQQIQMMSQRMKSIIQSLKMTAAKENAISLSCPQIGFNYSIFVVLRTIKRNQWCYKDVQASDYVTFINPQKLKESKFTQVEWEECPSFPYLMGKVERPYKIEYQFINEQFKLIKHSLSGFEARIIQHEMDHLEGITLDRPDRMLLESKRESFKSDDINLESLQEQLADLEIASMKMKLEQIKSNK</sequence>
<evidence type="ECO:0000313" key="3">
    <source>
        <dbReference type="EMBL" id="CAD8094260.1"/>
    </source>
</evidence>
<dbReference type="InterPro" id="IPR023635">
    <property type="entry name" value="Peptide_deformylase"/>
</dbReference>
<evidence type="ECO:0000256" key="2">
    <source>
        <dbReference type="SAM" id="Coils"/>
    </source>
</evidence>
<dbReference type="PIRSF" id="PIRSF004749">
    <property type="entry name" value="Pep_def"/>
    <property type="match status" value="1"/>
</dbReference>
<keyword evidence="1" id="KW-0479">Metal-binding</keyword>
<dbReference type="GO" id="GO:0042586">
    <property type="term" value="F:peptide deformylase activity"/>
    <property type="evidence" value="ECO:0007669"/>
    <property type="project" value="UniProtKB-EC"/>
</dbReference>
<dbReference type="Proteomes" id="UP000688137">
    <property type="component" value="Unassembled WGS sequence"/>
</dbReference>
<keyword evidence="1" id="KW-0378">Hydrolase</keyword>
<comment type="caution">
    <text evidence="3">The sequence shown here is derived from an EMBL/GenBank/DDBJ whole genome shotgun (WGS) entry which is preliminary data.</text>
</comment>